<proteinExistence type="predicted"/>
<keyword evidence="3 5" id="KW-0863">Zinc-finger</keyword>
<dbReference type="AlphaFoldDB" id="A0A086K7S2"/>
<protein>
    <submittedName>
        <fullName evidence="8">Zinc finger (CCCH type) motif-containing protein</fullName>
    </submittedName>
</protein>
<feature type="zinc finger region" description="C3H1-type" evidence="5">
    <location>
        <begin position="45"/>
        <end position="72"/>
    </location>
</feature>
<evidence type="ECO:0000256" key="6">
    <source>
        <dbReference type="SAM" id="MobiDB-lite"/>
    </source>
</evidence>
<dbReference type="GO" id="GO:0008270">
    <property type="term" value="F:zinc ion binding"/>
    <property type="evidence" value="ECO:0007669"/>
    <property type="project" value="UniProtKB-KW"/>
</dbReference>
<keyword evidence="4 5" id="KW-0862">Zinc</keyword>
<comment type="caution">
    <text evidence="8">The sequence shown here is derived from an EMBL/GenBank/DDBJ whole genome shotgun (WGS) entry which is preliminary data.</text>
</comment>
<dbReference type="EMBL" id="AHZU02000771">
    <property type="protein sequence ID" value="KFG40440.1"/>
    <property type="molecule type" value="Genomic_DNA"/>
</dbReference>
<feature type="region of interest" description="Disordered" evidence="6">
    <location>
        <begin position="316"/>
        <end position="336"/>
    </location>
</feature>
<evidence type="ECO:0000256" key="4">
    <source>
        <dbReference type="ARBA" id="ARBA00022833"/>
    </source>
</evidence>
<evidence type="ECO:0000259" key="7">
    <source>
        <dbReference type="PROSITE" id="PS50103"/>
    </source>
</evidence>
<evidence type="ECO:0000313" key="9">
    <source>
        <dbReference type="Proteomes" id="UP000028837"/>
    </source>
</evidence>
<dbReference type="Proteomes" id="UP000028837">
    <property type="component" value="Unassembled WGS sequence"/>
</dbReference>
<dbReference type="GO" id="GO:0003729">
    <property type="term" value="F:mRNA binding"/>
    <property type="evidence" value="ECO:0007669"/>
    <property type="project" value="InterPro"/>
</dbReference>
<feature type="domain" description="C3H1-type" evidence="7">
    <location>
        <begin position="45"/>
        <end position="72"/>
    </location>
</feature>
<keyword evidence="2" id="KW-0677">Repeat</keyword>
<evidence type="ECO:0000256" key="1">
    <source>
        <dbReference type="ARBA" id="ARBA00022723"/>
    </source>
</evidence>
<evidence type="ECO:0000256" key="3">
    <source>
        <dbReference type="ARBA" id="ARBA00022771"/>
    </source>
</evidence>
<feature type="domain" description="C3H1-type" evidence="7">
    <location>
        <begin position="80"/>
        <end position="108"/>
    </location>
</feature>
<dbReference type="VEuPathDB" id="ToxoDB:TGDOM2_228990"/>
<dbReference type="PROSITE" id="PS50103">
    <property type="entry name" value="ZF_C3H1"/>
    <property type="match status" value="2"/>
</dbReference>
<sequence length="365" mass="41020">MEGLKEVPVSGAFAESAHFPDGRPDPASLELNSSALTRLNLFVKFYKTKICPFYKKKRCEWGHDCKFAHGRKELRSGPDLSKTRMCPSLQRRGRCDKGDACRFAHHQGELRDTSELYTNSLYYHWMLGNCRSNKWHNAHGEAEKKDEIRRRRVSMEKLPSLPPAALATIKDAAVSPIPEARQFSASLPAARHVDNEEVEFCFRFWVPRGAVVRLKSLQPGMECNIPCEDNVTDIHRVDAGIDAALFKTLTSSPPGVSRMVPDYPSRDIPSFEVTSPPFPQHPLLNARGPGVPPVQPQPDIMPIDLLPKFLSASLGVESPTSEHETRSPSSGSSSPEFVYDFPHTPVDFRSSDHDLRFLPTRLPHW</sequence>
<evidence type="ECO:0000256" key="2">
    <source>
        <dbReference type="ARBA" id="ARBA00022737"/>
    </source>
</evidence>
<dbReference type="OrthoDB" id="410307at2759"/>
<keyword evidence="1 5" id="KW-0479">Metal-binding</keyword>
<dbReference type="SUPFAM" id="SSF90229">
    <property type="entry name" value="CCCH zinc finger"/>
    <property type="match status" value="2"/>
</dbReference>
<dbReference type="InterPro" id="IPR000571">
    <property type="entry name" value="Znf_CCCH"/>
</dbReference>
<evidence type="ECO:0000313" key="8">
    <source>
        <dbReference type="EMBL" id="KFG40440.1"/>
    </source>
</evidence>
<evidence type="ECO:0000256" key="5">
    <source>
        <dbReference type="PROSITE-ProRule" id="PRU00723"/>
    </source>
</evidence>
<name>A0A086K7S2_TOXGO</name>
<dbReference type="Pfam" id="PF00642">
    <property type="entry name" value="zf-CCCH"/>
    <property type="match status" value="1"/>
</dbReference>
<dbReference type="Gene3D" id="4.10.1000.10">
    <property type="entry name" value="Zinc finger, CCCH-type"/>
    <property type="match status" value="2"/>
</dbReference>
<dbReference type="InterPro" id="IPR045877">
    <property type="entry name" value="ZFP36-like"/>
</dbReference>
<dbReference type="PANTHER" id="PTHR12547:SF18">
    <property type="entry name" value="PROTEIN TIS11"/>
    <property type="match status" value="1"/>
</dbReference>
<dbReference type="InterPro" id="IPR036855">
    <property type="entry name" value="Znf_CCCH_sf"/>
</dbReference>
<dbReference type="SMART" id="SM00356">
    <property type="entry name" value="ZnF_C3H1"/>
    <property type="match status" value="2"/>
</dbReference>
<feature type="zinc finger region" description="C3H1-type" evidence="5">
    <location>
        <begin position="80"/>
        <end position="108"/>
    </location>
</feature>
<gene>
    <name evidence="8" type="ORF">TGDOM2_228990</name>
</gene>
<dbReference type="PANTHER" id="PTHR12547">
    <property type="entry name" value="CCCH ZINC FINGER/TIS11-RELATED"/>
    <property type="match status" value="1"/>
</dbReference>
<accession>A0A086K7S2</accession>
<reference evidence="8 9" key="1">
    <citation type="submission" date="2014-02" db="EMBL/GenBank/DDBJ databases">
        <authorList>
            <person name="Sibley D."/>
            <person name="Venepally P."/>
            <person name="Karamycheva S."/>
            <person name="Hadjithomas M."/>
            <person name="Khan A."/>
            <person name="Brunk B."/>
            <person name="Roos D."/>
            <person name="Caler E."/>
            <person name="Lorenzi H."/>
        </authorList>
    </citation>
    <scope>NUCLEOTIDE SEQUENCE [LARGE SCALE GENOMIC DNA]</scope>
    <source>
        <strain evidence="8 9">GAB2-2007-GAL-DOM2</strain>
    </source>
</reference>
<organism evidence="8 9">
    <name type="scientific">Toxoplasma gondii GAB2-2007-GAL-DOM2</name>
    <dbReference type="NCBI Taxonomy" id="1130820"/>
    <lineage>
        <taxon>Eukaryota</taxon>
        <taxon>Sar</taxon>
        <taxon>Alveolata</taxon>
        <taxon>Apicomplexa</taxon>
        <taxon>Conoidasida</taxon>
        <taxon>Coccidia</taxon>
        <taxon>Eucoccidiorida</taxon>
        <taxon>Eimeriorina</taxon>
        <taxon>Sarcocystidae</taxon>
        <taxon>Toxoplasma</taxon>
    </lineage>
</organism>